<dbReference type="SMART" id="SM00448">
    <property type="entry name" value="REC"/>
    <property type="match status" value="1"/>
</dbReference>
<dbReference type="InterPro" id="IPR036390">
    <property type="entry name" value="WH_DNA-bd_sf"/>
</dbReference>
<dbReference type="Gene3D" id="3.40.50.2300">
    <property type="match status" value="1"/>
</dbReference>
<dbReference type="VEuPathDB" id="FungiDB:SOCG_03169"/>
<evidence type="ECO:0000259" key="9">
    <source>
        <dbReference type="PROSITE" id="PS50110"/>
    </source>
</evidence>
<dbReference type="EMBL" id="KE503206">
    <property type="protein sequence ID" value="EPX73953.1"/>
    <property type="molecule type" value="Genomic_DNA"/>
</dbReference>
<dbReference type="PIRSF" id="PIRSF002595">
    <property type="entry name" value="RR_SKN7"/>
    <property type="match status" value="1"/>
</dbReference>
<dbReference type="InterPro" id="IPR000232">
    <property type="entry name" value="HSF_DNA-bd"/>
</dbReference>
<dbReference type="PANTHER" id="PTHR10015:SF361">
    <property type="entry name" value="TRANSCRIPTION FACTOR SKN7"/>
    <property type="match status" value="1"/>
</dbReference>
<dbReference type="GO" id="GO:0001228">
    <property type="term" value="F:DNA-binding transcription activator activity, RNA polymerase II-specific"/>
    <property type="evidence" value="ECO:0007669"/>
    <property type="project" value="EnsemblFungi"/>
</dbReference>
<dbReference type="SUPFAM" id="SSF46785">
    <property type="entry name" value="Winged helix' DNA-binding domain"/>
    <property type="match status" value="1"/>
</dbReference>
<name>S9Q2M4_SCHOY</name>
<evidence type="ECO:0000256" key="1">
    <source>
        <dbReference type="ARBA" id="ARBA00004123"/>
    </source>
</evidence>
<dbReference type="AlphaFoldDB" id="S9Q2M4"/>
<evidence type="ECO:0000313" key="11">
    <source>
        <dbReference type="Proteomes" id="UP000016088"/>
    </source>
</evidence>
<evidence type="ECO:0000256" key="8">
    <source>
        <dbReference type="SAM" id="MobiDB-lite"/>
    </source>
</evidence>
<keyword evidence="11" id="KW-1185">Reference proteome</keyword>
<protein>
    <recommendedName>
        <fullName evidence="6">Transcription factor</fullName>
    </recommendedName>
</protein>
<dbReference type="InterPro" id="IPR036388">
    <property type="entry name" value="WH-like_DNA-bd_sf"/>
</dbReference>
<dbReference type="HOGENOM" id="CLU_008776_2_0_1"/>
<feature type="compositionally biased region" description="Polar residues" evidence="8">
    <location>
        <begin position="233"/>
        <end position="242"/>
    </location>
</feature>
<keyword evidence="5 6" id="KW-0539">Nucleus</keyword>
<dbReference type="eggNOG" id="KOG0627">
    <property type="taxonomic scope" value="Eukaryota"/>
</dbReference>
<evidence type="ECO:0000256" key="2">
    <source>
        <dbReference type="ARBA" id="ARBA00023015"/>
    </source>
</evidence>
<dbReference type="GO" id="GO:0000156">
    <property type="term" value="F:phosphorelay response regulator activity"/>
    <property type="evidence" value="ECO:0007669"/>
    <property type="project" value="InterPro"/>
</dbReference>
<evidence type="ECO:0000256" key="5">
    <source>
        <dbReference type="ARBA" id="ARBA00023242"/>
    </source>
</evidence>
<feature type="domain" description="Response regulatory" evidence="9">
    <location>
        <begin position="372"/>
        <end position="486"/>
    </location>
</feature>
<keyword evidence="2 6" id="KW-0805">Transcription regulation</keyword>
<dbReference type="OMA" id="TNVDPGW"/>
<feature type="compositionally biased region" description="Polar residues" evidence="8">
    <location>
        <begin position="250"/>
        <end position="265"/>
    </location>
</feature>
<evidence type="ECO:0000256" key="4">
    <source>
        <dbReference type="ARBA" id="ARBA00023163"/>
    </source>
</evidence>
<dbReference type="PRINTS" id="PR00056">
    <property type="entry name" value="HSFDOMAIN"/>
</dbReference>
<evidence type="ECO:0000256" key="7">
    <source>
        <dbReference type="PROSITE-ProRule" id="PRU00169"/>
    </source>
</evidence>
<dbReference type="GO" id="GO:0090575">
    <property type="term" value="C:RNA polymerase II transcription regulator complex"/>
    <property type="evidence" value="ECO:0007669"/>
    <property type="project" value="EnsemblFungi"/>
</dbReference>
<dbReference type="eggNOG" id="KOG0519">
    <property type="taxonomic scope" value="Eukaryota"/>
</dbReference>
<dbReference type="Pfam" id="PF00072">
    <property type="entry name" value="Response_reg"/>
    <property type="match status" value="1"/>
</dbReference>
<dbReference type="PROSITE" id="PS00434">
    <property type="entry name" value="HSF_DOMAIN"/>
    <property type="match status" value="1"/>
</dbReference>
<dbReference type="GO" id="GO:0000978">
    <property type="term" value="F:RNA polymerase II cis-regulatory region sequence-specific DNA binding"/>
    <property type="evidence" value="ECO:0007669"/>
    <property type="project" value="EnsemblFungi"/>
</dbReference>
<evidence type="ECO:0000256" key="6">
    <source>
        <dbReference type="PIRNR" id="PIRNR002595"/>
    </source>
</evidence>
<accession>S9Q2M4</accession>
<dbReference type="InterPro" id="IPR011006">
    <property type="entry name" value="CheY-like_superfamily"/>
</dbReference>
<feature type="compositionally biased region" description="Polar residues" evidence="8">
    <location>
        <begin position="277"/>
        <end position="302"/>
    </location>
</feature>
<dbReference type="PANTHER" id="PTHR10015">
    <property type="entry name" value="HEAT SHOCK TRANSCRIPTION FACTOR"/>
    <property type="match status" value="1"/>
</dbReference>
<reference evidence="10 11" key="1">
    <citation type="journal article" date="2011" name="Science">
        <title>Comparative functional genomics of the fission yeasts.</title>
        <authorList>
            <person name="Rhind N."/>
            <person name="Chen Z."/>
            <person name="Yassour M."/>
            <person name="Thompson D.A."/>
            <person name="Haas B.J."/>
            <person name="Habib N."/>
            <person name="Wapinski I."/>
            <person name="Roy S."/>
            <person name="Lin M.F."/>
            <person name="Heiman D.I."/>
            <person name="Young S.K."/>
            <person name="Furuya K."/>
            <person name="Guo Y."/>
            <person name="Pidoux A."/>
            <person name="Chen H.M."/>
            <person name="Robbertse B."/>
            <person name="Goldberg J.M."/>
            <person name="Aoki K."/>
            <person name="Bayne E.H."/>
            <person name="Berlin A.M."/>
            <person name="Desjardins C.A."/>
            <person name="Dobbs E."/>
            <person name="Dukaj L."/>
            <person name="Fan L."/>
            <person name="FitzGerald M.G."/>
            <person name="French C."/>
            <person name="Gujja S."/>
            <person name="Hansen K."/>
            <person name="Keifenheim D."/>
            <person name="Levin J.Z."/>
            <person name="Mosher R.A."/>
            <person name="Mueller C.A."/>
            <person name="Pfiffner J."/>
            <person name="Priest M."/>
            <person name="Russ C."/>
            <person name="Smialowska A."/>
            <person name="Swoboda P."/>
            <person name="Sykes S.M."/>
            <person name="Vaughn M."/>
            <person name="Vengrova S."/>
            <person name="Yoder R."/>
            <person name="Zeng Q."/>
            <person name="Allshire R."/>
            <person name="Baulcombe D."/>
            <person name="Birren B.W."/>
            <person name="Brown W."/>
            <person name="Ekwall K."/>
            <person name="Kellis M."/>
            <person name="Leatherwood J."/>
            <person name="Levin H."/>
            <person name="Margalit H."/>
            <person name="Martienssen R."/>
            <person name="Nieduszynski C.A."/>
            <person name="Spatafora J.W."/>
            <person name="Friedman N."/>
            <person name="Dalgaard J.Z."/>
            <person name="Baumann P."/>
            <person name="Niki H."/>
            <person name="Regev A."/>
            <person name="Nusbaum C."/>
        </authorList>
    </citation>
    <scope>NUCLEOTIDE SEQUENCE [LARGE SCALE GENOMIC DNA]</scope>
    <source>
        <strain evidence="11">yFS286</strain>
    </source>
</reference>
<dbReference type="InterPro" id="IPR001789">
    <property type="entry name" value="Sig_transdc_resp-reg_receiver"/>
</dbReference>
<proteinExistence type="predicted"/>
<dbReference type="Gene3D" id="1.10.10.10">
    <property type="entry name" value="Winged helix-like DNA-binding domain superfamily/Winged helix DNA-binding domain"/>
    <property type="match status" value="1"/>
</dbReference>
<organism evidence="10 11">
    <name type="scientific">Schizosaccharomyces octosporus (strain yFS286)</name>
    <name type="common">Fission yeast</name>
    <name type="synonym">Octosporomyces octosporus</name>
    <dbReference type="NCBI Taxonomy" id="483514"/>
    <lineage>
        <taxon>Eukaryota</taxon>
        <taxon>Fungi</taxon>
        <taxon>Dikarya</taxon>
        <taxon>Ascomycota</taxon>
        <taxon>Taphrinomycotina</taxon>
        <taxon>Schizosaccharomycetes</taxon>
        <taxon>Schizosaccharomycetales</taxon>
        <taxon>Schizosaccharomycetaceae</taxon>
        <taxon>Schizosaccharomyces</taxon>
    </lineage>
</organism>
<keyword evidence="4 6" id="KW-0804">Transcription</keyword>
<dbReference type="Proteomes" id="UP000016088">
    <property type="component" value="Unassembled WGS sequence"/>
</dbReference>
<dbReference type="PROSITE" id="PS50110">
    <property type="entry name" value="RESPONSE_REGULATORY"/>
    <property type="match status" value="1"/>
</dbReference>
<sequence length="543" mass="60718">MPSSSGSSDFVRKLFNMLEEPEYRHILRWSDTGDSFIVLDTNEFTKTILPRHFKHSNFASFVRQLNKYDFHKVRNEDGAPSVYGEGAWEFRHDDFQLHHKDLLDNIKRKAPSKRNATNDAATPAIENFRQRVDGIHEYQKTLDTNLAGLTNSYQTILLKMFELKRGIESRDLLIGSLISYLCDLENTNQQQTPSNSMFVPSHSLQKLIDGFQSITKGQNITPVPSVPHIPASQPITTPSSASKIALDSTLPGQGTHRSMYATPSSDYDLPGQEKQPNEMNSTTSINAPMSTNGPPPNLSHQPAFSVYEKYPPIPQPTEPTYSPHLEQNVSLSKSYSQLSAESLAKSNPVSDSYSFMTSNMSMNGTIWQRQPRILLVEDDEVSRRMTINFLTLFDCQIEVAVDGISAVNKANSGGYDLILMDFILPQLDGLSVTCLIRQYDQNTPIVAITSSISMDDAVNYFNHGVTDLLVKPFTKSSLLQIMKKQLMNLLQQSSAVSLSSGSPGDDLKDNNKQPVSFYLETDTPMFPARVLQDPVQSDIHPPQ</sequence>
<evidence type="ECO:0000256" key="3">
    <source>
        <dbReference type="ARBA" id="ARBA00023125"/>
    </source>
</evidence>
<dbReference type="InterPro" id="IPR014402">
    <property type="entry name" value="Sig_transdc_resp-reg_Skn7"/>
</dbReference>
<dbReference type="SMART" id="SM00415">
    <property type="entry name" value="HSF"/>
    <property type="match status" value="1"/>
</dbReference>
<dbReference type="GO" id="GO:1900237">
    <property type="term" value="P:positive regulation of induction of conjugation with cellular fusion"/>
    <property type="evidence" value="ECO:0007669"/>
    <property type="project" value="EnsemblFungi"/>
</dbReference>
<gene>
    <name evidence="10" type="ORF">SOCG_03169</name>
</gene>
<feature type="region of interest" description="Disordered" evidence="8">
    <location>
        <begin position="219"/>
        <end position="303"/>
    </location>
</feature>
<keyword evidence="3 6" id="KW-0238">DNA-binding</keyword>
<dbReference type="OrthoDB" id="424572at2759"/>
<dbReference type="FunFam" id="1.10.10.10:FF:000027">
    <property type="entry name" value="Heat shock transcription factor 1"/>
    <property type="match status" value="1"/>
</dbReference>
<dbReference type="Pfam" id="PF00447">
    <property type="entry name" value="HSF_DNA-bind"/>
    <property type="match status" value="1"/>
</dbReference>
<dbReference type="GeneID" id="25032141"/>
<evidence type="ECO:0000313" key="10">
    <source>
        <dbReference type="EMBL" id="EPX73953.1"/>
    </source>
</evidence>
<dbReference type="CDD" id="cd17546">
    <property type="entry name" value="REC_hyHK_CKI1_RcsC-like"/>
    <property type="match status" value="1"/>
</dbReference>
<keyword evidence="7" id="KW-0597">Phosphoprotein</keyword>
<dbReference type="GO" id="GO:0000785">
    <property type="term" value="C:chromatin"/>
    <property type="evidence" value="ECO:0007669"/>
    <property type="project" value="EnsemblFungi"/>
</dbReference>
<dbReference type="SUPFAM" id="SSF52172">
    <property type="entry name" value="CheY-like"/>
    <property type="match status" value="1"/>
</dbReference>
<comment type="subcellular location">
    <subcellularLocation>
        <location evidence="1 6">Nucleus</location>
    </subcellularLocation>
</comment>
<dbReference type="RefSeq" id="XP_013017111.1">
    <property type="nucleotide sequence ID" value="XM_013161657.1"/>
</dbReference>
<feature type="modified residue" description="4-aspartylphosphate" evidence="7">
    <location>
        <position position="421"/>
    </location>
</feature>